<feature type="compositionally biased region" description="Basic residues" evidence="1">
    <location>
        <begin position="106"/>
        <end position="116"/>
    </location>
</feature>
<dbReference type="Proteomes" id="UP000054270">
    <property type="component" value="Unassembled WGS sequence"/>
</dbReference>
<feature type="region of interest" description="Disordered" evidence="1">
    <location>
        <begin position="1"/>
        <end position="24"/>
    </location>
</feature>
<feature type="compositionally biased region" description="Pro residues" evidence="1">
    <location>
        <begin position="76"/>
        <end position="94"/>
    </location>
</feature>
<protein>
    <submittedName>
        <fullName evidence="2">Uncharacterized protein</fullName>
    </submittedName>
</protein>
<gene>
    <name evidence="2" type="ORF">HYPSUDRAFT_205316</name>
</gene>
<proteinExistence type="predicted"/>
<reference evidence="3" key="1">
    <citation type="submission" date="2014-04" db="EMBL/GenBank/DDBJ databases">
        <title>Evolutionary Origins and Diversification of the Mycorrhizal Mutualists.</title>
        <authorList>
            <consortium name="DOE Joint Genome Institute"/>
            <consortium name="Mycorrhizal Genomics Consortium"/>
            <person name="Kohler A."/>
            <person name="Kuo A."/>
            <person name="Nagy L.G."/>
            <person name="Floudas D."/>
            <person name="Copeland A."/>
            <person name="Barry K.W."/>
            <person name="Cichocki N."/>
            <person name="Veneault-Fourrey C."/>
            <person name="LaButti K."/>
            <person name="Lindquist E.A."/>
            <person name="Lipzen A."/>
            <person name="Lundell T."/>
            <person name="Morin E."/>
            <person name="Murat C."/>
            <person name="Riley R."/>
            <person name="Ohm R."/>
            <person name="Sun H."/>
            <person name="Tunlid A."/>
            <person name="Henrissat B."/>
            <person name="Grigoriev I.V."/>
            <person name="Hibbett D.S."/>
            <person name="Martin F."/>
        </authorList>
    </citation>
    <scope>NUCLEOTIDE SEQUENCE [LARGE SCALE GENOMIC DNA]</scope>
    <source>
        <strain evidence="3">FD-334 SS-4</strain>
    </source>
</reference>
<keyword evidence="3" id="KW-1185">Reference proteome</keyword>
<feature type="compositionally biased region" description="Low complexity" evidence="1">
    <location>
        <begin position="1"/>
        <end position="13"/>
    </location>
</feature>
<accession>A0A0D2KUW4</accession>
<dbReference type="AlphaFoldDB" id="A0A0D2KUW4"/>
<sequence>MSRSPPSSVAFAVPPQPTSRYPLPSPTSAYRLRLCLRAPRLCRRRLQSQRTLAVVSISMTTRLPIPCHIPSVTPVPSPPSIAVPSVPSIPPPTSVPSITTSISPRRQPRARPRLPR</sequence>
<feature type="region of interest" description="Disordered" evidence="1">
    <location>
        <begin position="76"/>
        <end position="116"/>
    </location>
</feature>
<evidence type="ECO:0000313" key="3">
    <source>
        <dbReference type="Proteomes" id="UP000054270"/>
    </source>
</evidence>
<evidence type="ECO:0000256" key="1">
    <source>
        <dbReference type="SAM" id="MobiDB-lite"/>
    </source>
</evidence>
<evidence type="ECO:0000313" key="2">
    <source>
        <dbReference type="EMBL" id="KJA18492.1"/>
    </source>
</evidence>
<dbReference type="EMBL" id="KN817588">
    <property type="protein sequence ID" value="KJA18492.1"/>
    <property type="molecule type" value="Genomic_DNA"/>
</dbReference>
<feature type="compositionally biased region" description="Low complexity" evidence="1">
    <location>
        <begin position="95"/>
        <end position="105"/>
    </location>
</feature>
<organism evidence="2 3">
    <name type="scientific">Hypholoma sublateritium (strain FD-334 SS-4)</name>
    <dbReference type="NCBI Taxonomy" id="945553"/>
    <lineage>
        <taxon>Eukaryota</taxon>
        <taxon>Fungi</taxon>
        <taxon>Dikarya</taxon>
        <taxon>Basidiomycota</taxon>
        <taxon>Agaricomycotina</taxon>
        <taxon>Agaricomycetes</taxon>
        <taxon>Agaricomycetidae</taxon>
        <taxon>Agaricales</taxon>
        <taxon>Agaricineae</taxon>
        <taxon>Strophariaceae</taxon>
        <taxon>Hypholoma</taxon>
    </lineage>
</organism>
<name>A0A0D2KUW4_HYPSF</name>